<proteinExistence type="predicted"/>
<sequence length="168" mass="19523">CYQKILEDEHMACMGLEVAFDYIGLKYLVDVNRRKLSVETRQPIFPQLINVGISKQYPQLVDPFNFIASGIDNAGLFSYYWESRKHEENIRKGQEYARRNFKTKPYYAGKTDRDTSNKQVSGLSLQLLICGLVSGAIIFAEELIQFYFHRTYNKLNTSDVIIIIQQLH</sequence>
<dbReference type="AlphaFoldDB" id="A0A8J2KFH6"/>
<keyword evidence="1" id="KW-1133">Transmembrane helix</keyword>
<name>A0A8J2KFH6_9HEXA</name>
<evidence type="ECO:0000313" key="3">
    <source>
        <dbReference type="Proteomes" id="UP000708208"/>
    </source>
</evidence>
<keyword evidence="1" id="KW-0472">Membrane</keyword>
<evidence type="ECO:0000256" key="1">
    <source>
        <dbReference type="SAM" id="Phobius"/>
    </source>
</evidence>
<organism evidence="2 3">
    <name type="scientific">Allacma fusca</name>
    <dbReference type="NCBI Taxonomy" id="39272"/>
    <lineage>
        <taxon>Eukaryota</taxon>
        <taxon>Metazoa</taxon>
        <taxon>Ecdysozoa</taxon>
        <taxon>Arthropoda</taxon>
        <taxon>Hexapoda</taxon>
        <taxon>Collembola</taxon>
        <taxon>Symphypleona</taxon>
        <taxon>Sminthuridae</taxon>
        <taxon>Allacma</taxon>
    </lineage>
</organism>
<comment type="caution">
    <text evidence="2">The sequence shown here is derived from an EMBL/GenBank/DDBJ whole genome shotgun (WGS) entry which is preliminary data.</text>
</comment>
<evidence type="ECO:0000313" key="2">
    <source>
        <dbReference type="EMBL" id="CAG7815813.1"/>
    </source>
</evidence>
<protein>
    <submittedName>
        <fullName evidence="2">Uncharacterized protein</fullName>
    </submittedName>
</protein>
<dbReference type="EMBL" id="CAJVCH010353314">
    <property type="protein sequence ID" value="CAG7815813.1"/>
    <property type="molecule type" value="Genomic_DNA"/>
</dbReference>
<keyword evidence="3" id="KW-1185">Reference proteome</keyword>
<reference evidence="2" key="1">
    <citation type="submission" date="2021-06" db="EMBL/GenBank/DDBJ databases">
        <authorList>
            <person name="Hodson N. C."/>
            <person name="Mongue J. A."/>
            <person name="Jaron S. K."/>
        </authorList>
    </citation>
    <scope>NUCLEOTIDE SEQUENCE</scope>
</reference>
<feature type="non-terminal residue" evidence="2">
    <location>
        <position position="1"/>
    </location>
</feature>
<feature type="transmembrane region" description="Helical" evidence="1">
    <location>
        <begin position="123"/>
        <end position="144"/>
    </location>
</feature>
<dbReference type="Proteomes" id="UP000708208">
    <property type="component" value="Unassembled WGS sequence"/>
</dbReference>
<gene>
    <name evidence="2" type="ORF">AFUS01_LOCUS26466</name>
</gene>
<keyword evidence="1" id="KW-0812">Transmembrane</keyword>
<accession>A0A8J2KFH6</accession>